<name>A0A318JJX4_9BURK</name>
<comment type="caution">
    <text evidence="2">The sequence shown here is derived from an EMBL/GenBank/DDBJ whole genome shotgun (WGS) entry which is preliminary data.</text>
</comment>
<feature type="transmembrane region" description="Helical" evidence="1">
    <location>
        <begin position="20"/>
        <end position="38"/>
    </location>
</feature>
<sequence>MQHYISTFKNQLTEISWFSFLKILAMIFLASVFLQLAFTSRESIVLLKKSVLVTLLSLIVLKDMLEAPAAFRRVKAARQQGANWMQSLAELSPPEFPALLRLERSMWQGCWYWLSRKTPIAPVAGQQFGFWSKSTYSTIFLVLLIGLATEIPFSALMVPIMTQDAHTRTLVHCILLALTAYSLVWILGDRYWIRHSCHILAEDTLHLKLGSRSMGKIPYMAISACENFAVDNNQPSWKKFDYPKASIILSPYDKPNLVISLHADAHLHIWHFQLQKTDVQKIYLYVDEPNQLKLALQMHIANHQKSGQSN</sequence>
<gene>
    <name evidence="2" type="ORF">DFR42_1011245</name>
</gene>
<organism evidence="2 3">
    <name type="scientific">Undibacterium pigrum</name>
    <dbReference type="NCBI Taxonomy" id="401470"/>
    <lineage>
        <taxon>Bacteria</taxon>
        <taxon>Pseudomonadati</taxon>
        <taxon>Pseudomonadota</taxon>
        <taxon>Betaproteobacteria</taxon>
        <taxon>Burkholderiales</taxon>
        <taxon>Oxalobacteraceae</taxon>
        <taxon>Undibacterium</taxon>
    </lineage>
</organism>
<keyword evidence="3" id="KW-1185">Reference proteome</keyword>
<feature type="transmembrane region" description="Helical" evidence="1">
    <location>
        <begin position="136"/>
        <end position="157"/>
    </location>
</feature>
<dbReference type="RefSeq" id="WP_110254001.1">
    <property type="nucleotide sequence ID" value="NZ_QJKB01000001.1"/>
</dbReference>
<accession>A0A318JJX4</accession>
<evidence type="ECO:0000313" key="2">
    <source>
        <dbReference type="EMBL" id="PXX47653.1"/>
    </source>
</evidence>
<proteinExistence type="predicted"/>
<keyword evidence="1" id="KW-0472">Membrane</keyword>
<feature type="transmembrane region" description="Helical" evidence="1">
    <location>
        <begin position="169"/>
        <end position="188"/>
    </location>
</feature>
<dbReference type="AlphaFoldDB" id="A0A318JJX4"/>
<dbReference type="Proteomes" id="UP000247792">
    <property type="component" value="Unassembled WGS sequence"/>
</dbReference>
<keyword evidence="1" id="KW-0812">Transmembrane</keyword>
<protein>
    <submittedName>
        <fullName evidence="2">Uncharacterized protein</fullName>
    </submittedName>
</protein>
<evidence type="ECO:0000256" key="1">
    <source>
        <dbReference type="SAM" id="Phobius"/>
    </source>
</evidence>
<evidence type="ECO:0000313" key="3">
    <source>
        <dbReference type="Proteomes" id="UP000247792"/>
    </source>
</evidence>
<dbReference type="OrthoDB" id="8745433at2"/>
<keyword evidence="1" id="KW-1133">Transmembrane helix</keyword>
<dbReference type="EMBL" id="QJKB01000001">
    <property type="protein sequence ID" value="PXX47653.1"/>
    <property type="molecule type" value="Genomic_DNA"/>
</dbReference>
<reference evidence="2 3" key="1">
    <citation type="submission" date="2018-05" db="EMBL/GenBank/DDBJ databases">
        <title>Genomic Encyclopedia of Type Strains, Phase IV (KMG-IV): sequencing the most valuable type-strain genomes for metagenomic binning, comparative biology and taxonomic classification.</title>
        <authorList>
            <person name="Goeker M."/>
        </authorList>
    </citation>
    <scope>NUCLEOTIDE SEQUENCE [LARGE SCALE GENOMIC DNA]</scope>
    <source>
        <strain evidence="2 3">DSM 19792</strain>
    </source>
</reference>